<comment type="caution">
    <text evidence="2">The sequence shown here is derived from an EMBL/GenBank/DDBJ whole genome shotgun (WGS) entry which is preliminary data.</text>
</comment>
<accession>A0ABQ5VKF0</accession>
<organism evidence="2 3">
    <name type="scientific">Sulfitobacter pacificus</name>
    <dbReference type="NCBI Taxonomy" id="1499314"/>
    <lineage>
        <taxon>Bacteria</taxon>
        <taxon>Pseudomonadati</taxon>
        <taxon>Pseudomonadota</taxon>
        <taxon>Alphaproteobacteria</taxon>
        <taxon>Rhodobacterales</taxon>
        <taxon>Roseobacteraceae</taxon>
        <taxon>Sulfitobacter</taxon>
    </lineage>
</organism>
<feature type="region of interest" description="Disordered" evidence="1">
    <location>
        <begin position="66"/>
        <end position="85"/>
    </location>
</feature>
<evidence type="ECO:0000313" key="3">
    <source>
        <dbReference type="Proteomes" id="UP001161388"/>
    </source>
</evidence>
<evidence type="ECO:0000313" key="2">
    <source>
        <dbReference type="EMBL" id="GLQ27602.1"/>
    </source>
</evidence>
<name>A0ABQ5VKF0_9RHOB</name>
<reference evidence="2" key="2">
    <citation type="submission" date="2023-01" db="EMBL/GenBank/DDBJ databases">
        <title>Draft genome sequence of Sulfitobacter pacificus strain NBRC 109915.</title>
        <authorList>
            <person name="Sun Q."/>
            <person name="Mori K."/>
        </authorList>
    </citation>
    <scope>NUCLEOTIDE SEQUENCE</scope>
    <source>
        <strain evidence="2">NBRC 109915</strain>
    </source>
</reference>
<evidence type="ECO:0000256" key="1">
    <source>
        <dbReference type="SAM" id="MobiDB-lite"/>
    </source>
</evidence>
<gene>
    <name evidence="2" type="ORF">GCM10007927_24050</name>
</gene>
<dbReference type="Proteomes" id="UP001161388">
    <property type="component" value="Unassembled WGS sequence"/>
</dbReference>
<reference evidence="2" key="1">
    <citation type="journal article" date="2014" name="Int. J. Syst. Evol. Microbiol.">
        <title>Complete genome of a new Firmicutes species belonging to the dominant human colonic microbiota ('Ruminococcus bicirculans') reveals two chromosomes and a selective capacity to utilize plant glucans.</title>
        <authorList>
            <consortium name="NISC Comparative Sequencing Program"/>
            <person name="Wegmann U."/>
            <person name="Louis P."/>
            <person name="Goesmann A."/>
            <person name="Henrissat B."/>
            <person name="Duncan S.H."/>
            <person name="Flint H.J."/>
        </authorList>
    </citation>
    <scope>NUCLEOTIDE SEQUENCE</scope>
    <source>
        <strain evidence="2">NBRC 109915</strain>
    </source>
</reference>
<proteinExistence type="predicted"/>
<sequence>MDVKPNKLDKKHFAKLKDLDAVVNTSKDTPADTKALEAASKEVDAATAALAKALDKQHKVFEKAHKSFPDVTKTPSPAGPVPIPYPNFGKVEKEIKGGSKVIAGALKRQEKAQKNLVKVIDKQIKVLKPAAKSSKGAEAATLKGLISAKATGKAQWTSCSMDVKLEGQRVARFLDLAAKHTDKGK</sequence>
<dbReference type="RefSeq" id="WP_284373733.1">
    <property type="nucleotide sequence ID" value="NZ_BSNL01000001.1"/>
</dbReference>
<dbReference type="Pfam" id="PF13665">
    <property type="entry name" value="Tox-PAAR-like"/>
    <property type="match status" value="1"/>
</dbReference>
<protein>
    <submittedName>
        <fullName evidence="2">Uncharacterized protein</fullName>
    </submittedName>
</protein>
<keyword evidence="3" id="KW-1185">Reference proteome</keyword>
<dbReference type="EMBL" id="BSNL01000001">
    <property type="protein sequence ID" value="GLQ27602.1"/>
    <property type="molecule type" value="Genomic_DNA"/>
</dbReference>